<dbReference type="GO" id="GO:0015031">
    <property type="term" value="P:protein transport"/>
    <property type="evidence" value="ECO:0007669"/>
    <property type="project" value="UniProtKB-KW"/>
</dbReference>
<protein>
    <recommendedName>
        <fullName evidence="10">Mitochondrial import inner membrane translocase subunit</fullName>
    </recommendedName>
</protein>
<keyword evidence="7 10" id="KW-0811">Translocation</keyword>
<comment type="function">
    <text evidence="10">Mitochondrial intermembrane chaperone that participates in the import and insertion of some multi-pass transmembrane proteins into the mitochondrial inner membrane. Also required for the transfer of beta-barrel precursors from the TOM complex to the sorting and assembly machinery (SAM complex) of the outer membrane. Acts as a chaperone-like protein that protects the hydrophobic precursors from aggregation and guide them through the mitochondrial intermembrane space.</text>
</comment>
<evidence type="ECO:0000313" key="13">
    <source>
        <dbReference type="EMBL" id="CAG8667575.1"/>
    </source>
</evidence>
<dbReference type="OrthoDB" id="1551503at2759"/>
<evidence type="ECO:0000256" key="2">
    <source>
        <dbReference type="ARBA" id="ARBA00022448"/>
    </source>
</evidence>
<keyword evidence="6 10" id="KW-0653">Protein transport</keyword>
<reference evidence="13" key="1">
    <citation type="submission" date="2021-06" db="EMBL/GenBank/DDBJ databases">
        <authorList>
            <person name="Kallberg Y."/>
            <person name="Tangrot J."/>
            <person name="Rosling A."/>
        </authorList>
    </citation>
    <scope>NUCLEOTIDE SEQUENCE</scope>
    <source>
        <strain evidence="13">CL551</strain>
    </source>
</reference>
<feature type="compositionally biased region" description="Low complexity" evidence="11">
    <location>
        <begin position="82"/>
        <end position="107"/>
    </location>
</feature>
<comment type="subunit">
    <text evidence="10">Heterohexamer.</text>
</comment>
<keyword evidence="10" id="KW-0143">Chaperone</keyword>
<sequence>KMDFSQYNDAERAHLQRIIEMKQMRDFMKFYTNLVERCFNDCISDFTSKTLTSKEETCITRCTDKFLKHNERVGQRFGELNQQPMQQQQMPSPQPPQQSGGSSWFGR</sequence>
<evidence type="ECO:0000256" key="4">
    <source>
        <dbReference type="ARBA" id="ARBA00022792"/>
    </source>
</evidence>
<comment type="domain">
    <text evidence="10">The twin CX3C motif contains 4 conserved Cys residues that form 2 disulfide bonds in the mitochondrial intermembrane space.</text>
</comment>
<gene>
    <name evidence="13" type="ORF">AMORRO_LOCUS10687</name>
</gene>
<dbReference type="SUPFAM" id="SSF144122">
    <property type="entry name" value="Tim10-like"/>
    <property type="match status" value="1"/>
</dbReference>
<dbReference type="GO" id="GO:0046872">
    <property type="term" value="F:metal ion binding"/>
    <property type="evidence" value="ECO:0007669"/>
    <property type="project" value="UniProtKB-KW"/>
</dbReference>
<dbReference type="AlphaFoldDB" id="A0A9N9EB66"/>
<keyword evidence="4 10" id="KW-0472">Membrane</keyword>
<keyword evidence="5" id="KW-0862">Zinc</keyword>
<evidence type="ECO:0000256" key="10">
    <source>
        <dbReference type="RuleBase" id="RU367043"/>
    </source>
</evidence>
<organism evidence="13 14">
    <name type="scientific">Acaulospora morrowiae</name>
    <dbReference type="NCBI Taxonomy" id="94023"/>
    <lineage>
        <taxon>Eukaryota</taxon>
        <taxon>Fungi</taxon>
        <taxon>Fungi incertae sedis</taxon>
        <taxon>Mucoromycota</taxon>
        <taxon>Glomeromycotina</taxon>
        <taxon>Glomeromycetes</taxon>
        <taxon>Diversisporales</taxon>
        <taxon>Acaulosporaceae</taxon>
        <taxon>Acaulospora</taxon>
    </lineage>
</organism>
<dbReference type="PANTHER" id="PTHR13172">
    <property type="entry name" value="MITOCHONDRIAL IMPORT INNER MEMBRANE TRANSLOCASE SUBUNIT TIM9B"/>
    <property type="match status" value="1"/>
</dbReference>
<dbReference type="Proteomes" id="UP000789342">
    <property type="component" value="Unassembled WGS sequence"/>
</dbReference>
<dbReference type="Gene3D" id="1.10.287.810">
    <property type="entry name" value="Mitochondrial import inner membrane translocase subunit tim13 like domains"/>
    <property type="match status" value="1"/>
</dbReference>
<keyword evidence="2 10" id="KW-0813">Transport</keyword>
<evidence type="ECO:0000256" key="1">
    <source>
        <dbReference type="ARBA" id="ARBA00006720"/>
    </source>
</evidence>
<dbReference type="InterPro" id="IPR004217">
    <property type="entry name" value="Tim10-like"/>
</dbReference>
<dbReference type="InterPro" id="IPR050673">
    <property type="entry name" value="Mito_inner_translocase_sub"/>
</dbReference>
<proteinExistence type="inferred from homology"/>
<comment type="subcellular location">
    <subcellularLocation>
        <location evidence="10">Mitochondrion inner membrane</location>
        <topology evidence="10">Peripheral membrane protein</topology>
        <orientation evidence="10">Intermembrane side</orientation>
    </subcellularLocation>
</comment>
<evidence type="ECO:0000256" key="7">
    <source>
        <dbReference type="ARBA" id="ARBA00023010"/>
    </source>
</evidence>
<evidence type="ECO:0000256" key="11">
    <source>
        <dbReference type="SAM" id="MobiDB-lite"/>
    </source>
</evidence>
<dbReference type="InterPro" id="IPR035427">
    <property type="entry name" value="Tim10-like_dom_sf"/>
</dbReference>
<feature type="non-terminal residue" evidence="13">
    <location>
        <position position="107"/>
    </location>
</feature>
<keyword evidence="14" id="KW-1185">Reference proteome</keyword>
<comment type="similarity">
    <text evidence="1 10">Belongs to the small Tim family.</text>
</comment>
<evidence type="ECO:0000256" key="5">
    <source>
        <dbReference type="ARBA" id="ARBA00022833"/>
    </source>
</evidence>
<evidence type="ECO:0000313" key="14">
    <source>
        <dbReference type="Proteomes" id="UP000789342"/>
    </source>
</evidence>
<keyword evidence="9 10" id="KW-1015">Disulfide bond</keyword>
<keyword evidence="8 10" id="KW-0496">Mitochondrion</keyword>
<accession>A0A9N9EB66</accession>
<evidence type="ECO:0000256" key="8">
    <source>
        <dbReference type="ARBA" id="ARBA00023128"/>
    </source>
</evidence>
<evidence type="ECO:0000256" key="3">
    <source>
        <dbReference type="ARBA" id="ARBA00022723"/>
    </source>
</evidence>
<evidence type="ECO:0000256" key="6">
    <source>
        <dbReference type="ARBA" id="ARBA00022927"/>
    </source>
</evidence>
<feature type="domain" description="Tim10-like" evidence="12">
    <location>
        <begin position="18"/>
        <end position="78"/>
    </location>
</feature>
<comment type="caution">
    <text evidence="13">The sequence shown here is derived from an EMBL/GenBank/DDBJ whole genome shotgun (WGS) entry which is preliminary data.</text>
</comment>
<keyword evidence="4 10" id="KW-0999">Mitochondrion inner membrane</keyword>
<feature type="region of interest" description="Disordered" evidence="11">
    <location>
        <begin position="73"/>
        <end position="107"/>
    </location>
</feature>
<evidence type="ECO:0000256" key="9">
    <source>
        <dbReference type="ARBA" id="ARBA00023157"/>
    </source>
</evidence>
<name>A0A9N9EB66_9GLOM</name>
<evidence type="ECO:0000259" key="12">
    <source>
        <dbReference type="Pfam" id="PF02953"/>
    </source>
</evidence>
<dbReference type="Pfam" id="PF02953">
    <property type="entry name" value="zf-Tim10_DDP"/>
    <property type="match status" value="1"/>
</dbReference>
<keyword evidence="3" id="KW-0479">Metal-binding</keyword>
<dbReference type="GO" id="GO:0005743">
    <property type="term" value="C:mitochondrial inner membrane"/>
    <property type="evidence" value="ECO:0007669"/>
    <property type="project" value="UniProtKB-SubCell"/>
</dbReference>
<dbReference type="EMBL" id="CAJVPV010012116">
    <property type="protein sequence ID" value="CAG8667575.1"/>
    <property type="molecule type" value="Genomic_DNA"/>
</dbReference>